<sequence>MAKLLMSCDDYVYCYKGKFYARNQDKYDFYQRYLRVFDELRLTTRCVYEDALGKSRVLLDDPRIEYVPLPFFSGPVQYAKVYHKIGKVIRHITDGCDAAILRLPSTVAQRVADKVIKAGIPYGTELVFDAKDALVSATNSIERILWRRIHKQMVNTCNKANGVACVTAHYLQTHYTSKRPDAFFANYSSLALPKSFYASARQYPEGKEFVISHVCTQVQYNGRKGYNEIIEVMKILKDRGVNVRVEFAGPDYHNGIQLLSDLAKKLGVENRVKFIGGVTRSRLSDYLESSDLYVMPTWAEGLPRVIIEAMAKGLPCITTPVSGNPELVSEHFLVGYSDINTLADRIEELVKNKSIYEVTSKENFERSLQYEASVLEKRRDAYYTKLKSCVK</sequence>
<dbReference type="SUPFAM" id="SSF53756">
    <property type="entry name" value="UDP-Glycosyltransferase/glycogen phosphorylase"/>
    <property type="match status" value="1"/>
</dbReference>
<protein>
    <submittedName>
        <fullName evidence="2">Glycosyltransferase</fullName>
    </submittedName>
</protein>
<evidence type="ECO:0000259" key="1">
    <source>
        <dbReference type="Pfam" id="PF00534"/>
    </source>
</evidence>
<dbReference type="EMBL" id="WCRW01000035">
    <property type="protein sequence ID" value="KAB4450130.1"/>
    <property type="molecule type" value="Genomic_DNA"/>
</dbReference>
<organism evidence="2 3">
    <name type="scientific">Bacteroides thetaiotaomicron</name>
    <dbReference type="NCBI Taxonomy" id="818"/>
    <lineage>
        <taxon>Bacteria</taxon>
        <taxon>Pseudomonadati</taxon>
        <taxon>Bacteroidota</taxon>
        <taxon>Bacteroidia</taxon>
        <taxon>Bacteroidales</taxon>
        <taxon>Bacteroidaceae</taxon>
        <taxon>Bacteroides</taxon>
    </lineage>
</organism>
<gene>
    <name evidence="2" type="ORF">GAN75_26560</name>
</gene>
<dbReference type="Proteomes" id="UP000436825">
    <property type="component" value="Unassembled WGS sequence"/>
</dbReference>
<dbReference type="Gene3D" id="3.40.50.2000">
    <property type="entry name" value="Glycogen Phosphorylase B"/>
    <property type="match status" value="2"/>
</dbReference>
<name>A0A7J5JG87_BACT4</name>
<reference evidence="2 3" key="1">
    <citation type="journal article" date="2019" name="Nat. Med.">
        <title>A library of human gut bacterial isolates paired with longitudinal multiomics data enables mechanistic microbiome research.</title>
        <authorList>
            <person name="Poyet M."/>
            <person name="Groussin M."/>
            <person name="Gibbons S.M."/>
            <person name="Avila-Pacheco J."/>
            <person name="Jiang X."/>
            <person name="Kearney S.M."/>
            <person name="Perrotta A.R."/>
            <person name="Berdy B."/>
            <person name="Zhao S."/>
            <person name="Lieberman T.D."/>
            <person name="Swanson P.K."/>
            <person name="Smith M."/>
            <person name="Roesemann S."/>
            <person name="Alexander J.E."/>
            <person name="Rich S.A."/>
            <person name="Livny J."/>
            <person name="Vlamakis H."/>
            <person name="Clish C."/>
            <person name="Bullock K."/>
            <person name="Deik A."/>
            <person name="Scott J."/>
            <person name="Pierce K.A."/>
            <person name="Xavier R.J."/>
            <person name="Alm E.J."/>
        </authorList>
    </citation>
    <scope>NUCLEOTIDE SEQUENCE [LARGE SCALE GENOMIC DNA]</scope>
    <source>
        <strain evidence="2 3">BIOML-A160</strain>
    </source>
</reference>
<feature type="domain" description="Glycosyl transferase family 1" evidence="1">
    <location>
        <begin position="221"/>
        <end position="361"/>
    </location>
</feature>
<evidence type="ECO:0000313" key="3">
    <source>
        <dbReference type="Proteomes" id="UP000436825"/>
    </source>
</evidence>
<dbReference type="GO" id="GO:0016757">
    <property type="term" value="F:glycosyltransferase activity"/>
    <property type="evidence" value="ECO:0007669"/>
    <property type="project" value="InterPro"/>
</dbReference>
<dbReference type="RefSeq" id="WP_002559622.1">
    <property type="nucleotide sequence ID" value="NZ_CP072224.1"/>
</dbReference>
<comment type="caution">
    <text evidence="2">The sequence shown here is derived from an EMBL/GenBank/DDBJ whole genome shotgun (WGS) entry which is preliminary data.</text>
</comment>
<accession>A0A7J5JG87</accession>
<dbReference type="Pfam" id="PF00534">
    <property type="entry name" value="Glycos_transf_1"/>
    <property type="match status" value="1"/>
</dbReference>
<dbReference type="AlphaFoldDB" id="A0A7J5JG87"/>
<dbReference type="PANTHER" id="PTHR12526:SF630">
    <property type="entry name" value="GLYCOSYLTRANSFERASE"/>
    <property type="match status" value="1"/>
</dbReference>
<keyword evidence="2" id="KW-0808">Transferase</keyword>
<evidence type="ECO:0000313" key="2">
    <source>
        <dbReference type="EMBL" id="KAB4450130.1"/>
    </source>
</evidence>
<proteinExistence type="predicted"/>
<dbReference type="InterPro" id="IPR001296">
    <property type="entry name" value="Glyco_trans_1"/>
</dbReference>
<dbReference type="PANTHER" id="PTHR12526">
    <property type="entry name" value="GLYCOSYLTRANSFERASE"/>
    <property type="match status" value="1"/>
</dbReference>